<feature type="compositionally biased region" description="Basic and acidic residues" evidence="1">
    <location>
        <begin position="349"/>
        <end position="367"/>
    </location>
</feature>
<dbReference type="InParanoid" id="A0A1V9XHF4"/>
<dbReference type="EMBL" id="MNPL01010746">
    <property type="protein sequence ID" value="OQR72957.1"/>
    <property type="molecule type" value="Genomic_DNA"/>
</dbReference>
<keyword evidence="4" id="KW-1185">Reference proteome</keyword>
<gene>
    <name evidence="3" type="ORF">BIW11_10048</name>
</gene>
<evidence type="ECO:0000313" key="4">
    <source>
        <dbReference type="Proteomes" id="UP000192247"/>
    </source>
</evidence>
<comment type="caution">
    <text evidence="3">The sequence shown here is derived from an EMBL/GenBank/DDBJ whole genome shotgun (WGS) entry which is preliminary data.</text>
</comment>
<feature type="region of interest" description="Disordered" evidence="1">
    <location>
        <begin position="146"/>
        <end position="175"/>
    </location>
</feature>
<feature type="compositionally biased region" description="Polar residues" evidence="1">
    <location>
        <begin position="369"/>
        <end position="383"/>
    </location>
</feature>
<dbReference type="InterPro" id="IPR048998">
    <property type="entry name" value="STPR"/>
</dbReference>
<evidence type="ECO:0000313" key="3">
    <source>
        <dbReference type="EMBL" id="OQR72957.1"/>
    </source>
</evidence>
<feature type="compositionally biased region" description="Polar residues" evidence="1">
    <location>
        <begin position="316"/>
        <end position="329"/>
    </location>
</feature>
<sequence>MSATGAESGAMASLAGHQQAAADAAAYSPTRQSMDTSLVNNGQRAPLRDSLDRSPHWCKPWIYVDLFKSNNQHVVTAEGQNQAVQVAKKVVTGSVPLDQLAGQLVTGSGQGTILGLGCSEGQVPCLSQQLASPVFPSLGSPSQVVPSECTAGHGPHSPFTQPGSPALASTPPAETSCGGSSPAGLCPIATSPGAASCCSQGSIPAPSTAHMTCSVVQLNGSFCCQEMNQCDGHCPSLSCGAPTVPSTPNAGPASTTSVLVPNYTIVNQQQPSQPNPTPQLSYSGVGSYLPSVALSQTGYAGSPACSTSSSTASRSVCGTPTPSIASTCSEPPVAVRPRTESTSATRTESNQHHHAERSNRSEEERRTVTVKNESSGETAGSAQESRKAKRRVRINNEQNPVDNERLQDKRQRQAKKARLARQRESPEQRKKRLEKLAAYAAKRRATETPEERERRLQDMRTRQKERVRRKKL</sequence>
<feature type="compositionally biased region" description="Low complexity" evidence="1">
    <location>
        <begin position="302"/>
        <end position="315"/>
    </location>
</feature>
<feature type="compositionally biased region" description="Basic and acidic residues" evidence="1">
    <location>
        <begin position="444"/>
        <end position="464"/>
    </location>
</feature>
<dbReference type="OrthoDB" id="10057854at2759"/>
<evidence type="ECO:0000259" key="2">
    <source>
        <dbReference type="Pfam" id="PF21107"/>
    </source>
</evidence>
<feature type="compositionally biased region" description="Basic and acidic residues" evidence="1">
    <location>
        <begin position="402"/>
        <end position="411"/>
    </location>
</feature>
<feature type="non-terminal residue" evidence="3">
    <location>
        <position position="472"/>
    </location>
</feature>
<dbReference type="Pfam" id="PF21107">
    <property type="entry name" value="STPRs"/>
    <property type="match status" value="1"/>
</dbReference>
<name>A0A1V9XHF4_9ACAR</name>
<reference evidence="3 4" key="1">
    <citation type="journal article" date="2017" name="Gigascience">
        <title>Draft genome of the honey bee ectoparasitic mite, Tropilaelaps mercedesae, is shaped by the parasitic life history.</title>
        <authorList>
            <person name="Dong X."/>
            <person name="Armstrong S.D."/>
            <person name="Xia D."/>
            <person name="Makepeace B.L."/>
            <person name="Darby A.C."/>
            <person name="Kadowaki T."/>
        </authorList>
    </citation>
    <scope>NUCLEOTIDE SEQUENCE [LARGE SCALE GENOMIC DNA]</scope>
    <source>
        <strain evidence="3">Wuxi-XJTLU</strain>
    </source>
</reference>
<protein>
    <recommendedName>
        <fullName evidence="2">STPR domain-containing protein</fullName>
    </recommendedName>
</protein>
<organism evidence="3 4">
    <name type="scientific">Tropilaelaps mercedesae</name>
    <dbReference type="NCBI Taxonomy" id="418985"/>
    <lineage>
        <taxon>Eukaryota</taxon>
        <taxon>Metazoa</taxon>
        <taxon>Ecdysozoa</taxon>
        <taxon>Arthropoda</taxon>
        <taxon>Chelicerata</taxon>
        <taxon>Arachnida</taxon>
        <taxon>Acari</taxon>
        <taxon>Parasitiformes</taxon>
        <taxon>Mesostigmata</taxon>
        <taxon>Gamasina</taxon>
        <taxon>Dermanyssoidea</taxon>
        <taxon>Laelapidae</taxon>
        <taxon>Tropilaelaps</taxon>
    </lineage>
</organism>
<accession>A0A1V9XHF4</accession>
<proteinExistence type="predicted"/>
<feature type="region of interest" description="Disordered" evidence="1">
    <location>
        <begin position="299"/>
        <end position="472"/>
    </location>
</feature>
<evidence type="ECO:0000256" key="1">
    <source>
        <dbReference type="SAM" id="MobiDB-lite"/>
    </source>
</evidence>
<feature type="domain" description="STPR" evidence="2">
    <location>
        <begin position="411"/>
        <end position="467"/>
    </location>
</feature>
<dbReference type="AlphaFoldDB" id="A0A1V9XHF4"/>
<dbReference type="Proteomes" id="UP000192247">
    <property type="component" value="Unassembled WGS sequence"/>
</dbReference>